<sequence>MNIIVLLQKNYIKIQLYGFFALFLMYMVSILKEKIFVCLKET</sequence>
<reference evidence="2" key="1">
    <citation type="journal article" date="2021" name="Proc. Natl. Acad. Sci. U.S.A.">
        <title>A Catalog of Tens of Thousands of Viruses from Human Metagenomes Reveals Hidden Associations with Chronic Diseases.</title>
        <authorList>
            <person name="Tisza M.J."/>
            <person name="Buck C.B."/>
        </authorList>
    </citation>
    <scope>NUCLEOTIDE SEQUENCE</scope>
    <source>
        <strain evidence="2">CtOZu12</strain>
    </source>
</reference>
<keyword evidence="1" id="KW-0472">Membrane</keyword>
<evidence type="ECO:0000313" key="2">
    <source>
        <dbReference type="EMBL" id="DAD55824.1"/>
    </source>
</evidence>
<feature type="transmembrane region" description="Helical" evidence="1">
    <location>
        <begin position="12"/>
        <end position="31"/>
    </location>
</feature>
<evidence type="ECO:0000256" key="1">
    <source>
        <dbReference type="SAM" id="Phobius"/>
    </source>
</evidence>
<accession>A0A8D9PEP3</accession>
<organism evidence="2">
    <name type="scientific">Bacteriophage sp</name>
    <dbReference type="NCBI Taxonomy" id="38018"/>
    <lineage>
        <taxon>Viruses</taxon>
    </lineage>
</organism>
<protein>
    <submittedName>
        <fullName evidence="2">Uncharacterized protein</fullName>
    </submittedName>
</protein>
<dbReference type="EMBL" id="BK029940">
    <property type="protein sequence ID" value="DAD55824.1"/>
    <property type="molecule type" value="Genomic_DNA"/>
</dbReference>
<proteinExistence type="predicted"/>
<keyword evidence="1" id="KW-0812">Transmembrane</keyword>
<name>A0A8D9PEP3_9VIRU</name>
<keyword evidence="1" id="KW-1133">Transmembrane helix</keyword>